<evidence type="ECO:0000256" key="3">
    <source>
        <dbReference type="ARBA" id="ARBA00022475"/>
    </source>
</evidence>
<dbReference type="Proteomes" id="UP000626697">
    <property type="component" value="Unassembled WGS sequence"/>
</dbReference>
<keyword evidence="6 7" id="KW-0472">Membrane</keyword>
<comment type="caution">
    <text evidence="8">The sequence shown here is derived from an EMBL/GenBank/DDBJ whole genome shotgun (WGS) entry which is preliminary data.</text>
</comment>
<organism evidence="8 9">
    <name type="scientific">Peribacillus huizhouensis</name>
    <dbReference type="NCBI Taxonomy" id="1501239"/>
    <lineage>
        <taxon>Bacteria</taxon>
        <taxon>Bacillati</taxon>
        <taxon>Bacillota</taxon>
        <taxon>Bacilli</taxon>
        <taxon>Bacillales</taxon>
        <taxon>Bacillaceae</taxon>
        <taxon>Peribacillus</taxon>
    </lineage>
</organism>
<keyword evidence="5 7" id="KW-1133">Transmembrane helix</keyword>
<evidence type="ECO:0000256" key="6">
    <source>
        <dbReference type="ARBA" id="ARBA00023136"/>
    </source>
</evidence>
<evidence type="ECO:0000313" key="8">
    <source>
        <dbReference type="EMBL" id="MBA9027998.1"/>
    </source>
</evidence>
<evidence type="ECO:0000313" key="9">
    <source>
        <dbReference type="Proteomes" id="UP000626697"/>
    </source>
</evidence>
<dbReference type="PANTHER" id="PTHR42865:SF7">
    <property type="entry name" value="PROTON_GLUTAMATE-ASPARTATE SYMPORTER"/>
    <property type="match status" value="1"/>
</dbReference>
<keyword evidence="3" id="KW-1003">Cell membrane</keyword>
<dbReference type="PRINTS" id="PR00173">
    <property type="entry name" value="EDTRNSPORT"/>
</dbReference>
<feature type="transmembrane region" description="Helical" evidence="7">
    <location>
        <begin position="372"/>
        <end position="391"/>
    </location>
</feature>
<dbReference type="EMBL" id="JACJHX010000011">
    <property type="protein sequence ID" value="MBA9027998.1"/>
    <property type="molecule type" value="Genomic_DNA"/>
</dbReference>
<name>A0ABR6CSL2_9BACI</name>
<feature type="transmembrane region" description="Helical" evidence="7">
    <location>
        <begin position="194"/>
        <end position="213"/>
    </location>
</feature>
<dbReference type="Pfam" id="PF00375">
    <property type="entry name" value="SDF"/>
    <property type="match status" value="1"/>
</dbReference>
<evidence type="ECO:0000256" key="4">
    <source>
        <dbReference type="ARBA" id="ARBA00022692"/>
    </source>
</evidence>
<feature type="transmembrane region" description="Helical" evidence="7">
    <location>
        <begin position="41"/>
        <end position="62"/>
    </location>
</feature>
<dbReference type="SUPFAM" id="SSF118215">
    <property type="entry name" value="Proton glutamate symport protein"/>
    <property type="match status" value="1"/>
</dbReference>
<proteinExistence type="predicted"/>
<accession>A0ABR6CSL2</accession>
<feature type="transmembrane region" description="Helical" evidence="7">
    <location>
        <begin position="74"/>
        <end position="95"/>
    </location>
</feature>
<keyword evidence="9" id="KW-1185">Reference proteome</keyword>
<protein>
    <submittedName>
        <fullName evidence="8">Na+/H+-dicarboxylate symporter</fullName>
    </submittedName>
</protein>
<evidence type="ECO:0000256" key="2">
    <source>
        <dbReference type="ARBA" id="ARBA00022448"/>
    </source>
</evidence>
<evidence type="ECO:0000256" key="5">
    <source>
        <dbReference type="ARBA" id="ARBA00022989"/>
    </source>
</evidence>
<feature type="transmembrane region" description="Helical" evidence="7">
    <location>
        <begin position="152"/>
        <end position="173"/>
    </location>
</feature>
<dbReference type="InterPro" id="IPR001991">
    <property type="entry name" value="Na-dicarboxylate_symporter"/>
</dbReference>
<keyword evidence="4 7" id="KW-0812">Transmembrane</keyword>
<gene>
    <name evidence="8" type="ORF">HNP81_003312</name>
</gene>
<dbReference type="PANTHER" id="PTHR42865">
    <property type="entry name" value="PROTON/GLUTAMATE-ASPARTATE SYMPORTER"/>
    <property type="match status" value="1"/>
</dbReference>
<reference evidence="8 9" key="1">
    <citation type="submission" date="2020-08" db="EMBL/GenBank/DDBJ databases">
        <title>Genomic Encyclopedia of Type Strains, Phase IV (KMG-IV): sequencing the most valuable type-strain genomes for metagenomic binning, comparative biology and taxonomic classification.</title>
        <authorList>
            <person name="Goeker M."/>
        </authorList>
    </citation>
    <scope>NUCLEOTIDE SEQUENCE [LARGE SCALE GENOMIC DNA]</scope>
    <source>
        <strain evidence="8 9">DSM 105481</strain>
    </source>
</reference>
<dbReference type="InterPro" id="IPR036458">
    <property type="entry name" value="Na:dicarbo_symporter_sf"/>
</dbReference>
<feature type="transmembrane region" description="Helical" evidence="7">
    <location>
        <begin position="12"/>
        <end position="29"/>
    </location>
</feature>
<dbReference type="Gene3D" id="1.10.3860.10">
    <property type="entry name" value="Sodium:dicarboxylate symporter"/>
    <property type="match status" value="1"/>
</dbReference>
<comment type="subcellular location">
    <subcellularLocation>
        <location evidence="1">Cell membrane</location>
        <topology evidence="1">Multi-pass membrane protein</topology>
    </subcellularLocation>
</comment>
<evidence type="ECO:0000256" key="1">
    <source>
        <dbReference type="ARBA" id="ARBA00004651"/>
    </source>
</evidence>
<feature type="transmembrane region" description="Helical" evidence="7">
    <location>
        <begin position="337"/>
        <end position="366"/>
    </location>
</feature>
<feature type="transmembrane region" description="Helical" evidence="7">
    <location>
        <begin position="225"/>
        <end position="248"/>
    </location>
</feature>
<dbReference type="RefSeq" id="WP_182503257.1">
    <property type="nucleotide sequence ID" value="NZ_JACJHX010000011.1"/>
</dbReference>
<keyword evidence="2" id="KW-0813">Transport</keyword>
<evidence type="ECO:0000256" key="7">
    <source>
        <dbReference type="SAM" id="Phobius"/>
    </source>
</evidence>
<sequence length="422" mass="44885">MKNFFSNYKSSLMLLIAIIIGGFAGIVFGTKTSVVQPLGDLFLNLMFMMIVPLVFFSIAAAIANMGGMQRLGKIMGSIFIVFLGTAIISAFLAFAGTSIINPLEGTDTSAIRGLMDQVEKPETSLEDISVLEQLVNTFTVSDFSLLLSRSNMLQLIVFSVLFGLATALAGEVAKPVAAFLTGGTAVMMKMVKIVMYYAPIGLGAYFAAVIGQLGPQILEGYARGFILYLVLTLVYYFGFFTLYAYLAGRSEGVKIFWKNAFTPSITAIATCSSAASIPANLESTRKMGVPKDIAETVIPLGANMHKDGSVFGGVLKIVFLFTLFGKDMTSPSNILSIIAVSFLVGAVMGAIPGGGLIGEMLILSIFDFPPSVLPIIAVISTIIDAPATLLNSTGNTVCAMMVTRLVEGKNWLKKSFSPSETV</sequence>